<dbReference type="PROSITE" id="PS00474">
    <property type="entry name" value="RIBOSOMAL_L3"/>
    <property type="match status" value="1"/>
</dbReference>
<name>A0A381X3I9_9ZZZZ</name>
<accession>A0A381X3I9</accession>
<dbReference type="Gene3D" id="2.40.30.10">
    <property type="entry name" value="Translation factors"/>
    <property type="match status" value="1"/>
</dbReference>
<dbReference type="InterPro" id="IPR000597">
    <property type="entry name" value="Ribosomal_uL3"/>
</dbReference>
<evidence type="ECO:0000256" key="4">
    <source>
        <dbReference type="ARBA" id="ARBA00022980"/>
    </source>
</evidence>
<proteinExistence type="inferred from homology"/>
<dbReference type="GO" id="GO:0006412">
    <property type="term" value="P:translation"/>
    <property type="evidence" value="ECO:0007669"/>
    <property type="project" value="InterPro"/>
</dbReference>
<dbReference type="InterPro" id="IPR019927">
    <property type="entry name" value="Ribosomal_uL3_bac/org-type"/>
</dbReference>
<dbReference type="EMBL" id="UINC01013746">
    <property type="protein sequence ID" value="SVA59172.1"/>
    <property type="molecule type" value="Genomic_DNA"/>
</dbReference>
<dbReference type="InterPro" id="IPR009000">
    <property type="entry name" value="Transl_B-barrel_sf"/>
</dbReference>
<keyword evidence="5" id="KW-0687">Ribonucleoprotein</keyword>
<gene>
    <name evidence="6" type="ORF">METZ01_LOCUS112026</name>
</gene>
<dbReference type="InterPro" id="IPR019926">
    <property type="entry name" value="Ribosomal_uL3_CS"/>
</dbReference>
<dbReference type="GO" id="GO:0019843">
    <property type="term" value="F:rRNA binding"/>
    <property type="evidence" value="ECO:0007669"/>
    <property type="project" value="UniProtKB-KW"/>
</dbReference>
<keyword evidence="4" id="KW-0689">Ribosomal protein</keyword>
<comment type="similarity">
    <text evidence="1">Belongs to the universal ribosomal protein uL3 family.</text>
</comment>
<evidence type="ECO:0008006" key="7">
    <source>
        <dbReference type="Google" id="ProtNLM"/>
    </source>
</evidence>
<reference evidence="6" key="1">
    <citation type="submission" date="2018-05" db="EMBL/GenBank/DDBJ databases">
        <authorList>
            <person name="Lanie J.A."/>
            <person name="Ng W.-L."/>
            <person name="Kazmierczak K.M."/>
            <person name="Andrzejewski T.M."/>
            <person name="Davidsen T.M."/>
            <person name="Wayne K.J."/>
            <person name="Tettelin H."/>
            <person name="Glass J.I."/>
            <person name="Rusch D."/>
            <person name="Podicherti R."/>
            <person name="Tsui H.-C.T."/>
            <person name="Winkler M.E."/>
        </authorList>
    </citation>
    <scope>NUCLEOTIDE SEQUENCE</scope>
</reference>
<dbReference type="AlphaFoldDB" id="A0A381X3I9"/>
<sequence>MANKALVGEKVGMTQVWDSDNVVVPVTVLLVRPNRVVQVKTAERDGYSALQVTFGQREGHRLTRPEAGHFESADVQPGVRLLELRLDDVSEYEVGQELTVDTLAEEVHVDVTAVSKGKGFAGVMKRHNFKGQRASHGAHKVHRKPGAIGQCATPSRVFKGRKLPGRMGNQKTTTQNLMVVEADAERGLLLVKGSVPGPTGATVLIRNAVKRVR</sequence>
<keyword evidence="2" id="KW-0699">rRNA-binding</keyword>
<dbReference type="NCBIfam" id="TIGR03625">
    <property type="entry name" value="L3_bact"/>
    <property type="match status" value="1"/>
</dbReference>
<dbReference type="SUPFAM" id="SSF50447">
    <property type="entry name" value="Translation proteins"/>
    <property type="match status" value="1"/>
</dbReference>
<evidence type="ECO:0000256" key="5">
    <source>
        <dbReference type="ARBA" id="ARBA00023274"/>
    </source>
</evidence>
<dbReference type="GO" id="GO:0022625">
    <property type="term" value="C:cytosolic large ribosomal subunit"/>
    <property type="evidence" value="ECO:0007669"/>
    <property type="project" value="TreeGrafter"/>
</dbReference>
<dbReference type="GO" id="GO:0003735">
    <property type="term" value="F:structural constituent of ribosome"/>
    <property type="evidence" value="ECO:0007669"/>
    <property type="project" value="InterPro"/>
</dbReference>
<dbReference type="FunFam" id="3.30.160.810:FF:000001">
    <property type="entry name" value="50S ribosomal protein L3"/>
    <property type="match status" value="1"/>
</dbReference>
<dbReference type="PANTHER" id="PTHR11229:SF16">
    <property type="entry name" value="LARGE RIBOSOMAL SUBUNIT PROTEIN UL3C"/>
    <property type="match status" value="1"/>
</dbReference>
<dbReference type="FunFam" id="2.40.30.10:FF:000004">
    <property type="entry name" value="50S ribosomal protein L3"/>
    <property type="match status" value="1"/>
</dbReference>
<dbReference type="HAMAP" id="MF_01325_B">
    <property type="entry name" value="Ribosomal_uL3_B"/>
    <property type="match status" value="1"/>
</dbReference>
<protein>
    <recommendedName>
        <fullName evidence="7">50S ribosomal protein L3</fullName>
    </recommendedName>
</protein>
<organism evidence="6">
    <name type="scientific">marine metagenome</name>
    <dbReference type="NCBI Taxonomy" id="408172"/>
    <lineage>
        <taxon>unclassified sequences</taxon>
        <taxon>metagenomes</taxon>
        <taxon>ecological metagenomes</taxon>
    </lineage>
</organism>
<dbReference type="Pfam" id="PF00297">
    <property type="entry name" value="Ribosomal_L3"/>
    <property type="match status" value="1"/>
</dbReference>
<evidence type="ECO:0000256" key="1">
    <source>
        <dbReference type="ARBA" id="ARBA00006540"/>
    </source>
</evidence>
<dbReference type="PANTHER" id="PTHR11229">
    <property type="entry name" value="50S RIBOSOMAL PROTEIN L3"/>
    <property type="match status" value="1"/>
</dbReference>
<evidence type="ECO:0000313" key="6">
    <source>
        <dbReference type="EMBL" id="SVA59172.1"/>
    </source>
</evidence>
<evidence type="ECO:0000256" key="3">
    <source>
        <dbReference type="ARBA" id="ARBA00022884"/>
    </source>
</evidence>
<keyword evidence="3" id="KW-0694">RNA-binding</keyword>
<evidence type="ECO:0000256" key="2">
    <source>
        <dbReference type="ARBA" id="ARBA00022730"/>
    </source>
</evidence>
<dbReference type="Gene3D" id="3.30.160.810">
    <property type="match status" value="1"/>
</dbReference>